<dbReference type="OrthoDB" id="8016391at2"/>
<dbReference type="AlphaFoldDB" id="A0A552VA76"/>
<sequence>MKTLFAFAAAACFAVFAPAMMGIKIGSSEETVKKLALKEVTHTEGMYKYRTDNGNDFSVTIEEGKVVYMENDWLQQPEGAQSLLPGFVFGKTTLKDIRQRFGSKGFVYAENQNMVTKEYLYEFTCYEITSLNNEVLVVVTKIPFSTTVGENTDVSKLLTLDAIVVARKEYLEYLWGEQKAYSTGYKKIML</sequence>
<dbReference type="Proteomes" id="UP000320643">
    <property type="component" value="Unassembled WGS sequence"/>
</dbReference>
<gene>
    <name evidence="2" type="ORF">FMM05_01735</name>
</gene>
<evidence type="ECO:0000256" key="1">
    <source>
        <dbReference type="SAM" id="SignalP"/>
    </source>
</evidence>
<protein>
    <submittedName>
        <fullName evidence="2">Uncharacterized protein</fullName>
    </submittedName>
</protein>
<organism evidence="2 3">
    <name type="scientific">Flavobacterium zepuense</name>
    <dbReference type="NCBI Taxonomy" id="2593302"/>
    <lineage>
        <taxon>Bacteria</taxon>
        <taxon>Pseudomonadati</taxon>
        <taxon>Bacteroidota</taxon>
        <taxon>Flavobacteriia</taxon>
        <taxon>Flavobacteriales</taxon>
        <taxon>Flavobacteriaceae</taxon>
        <taxon>Flavobacterium</taxon>
    </lineage>
</organism>
<keyword evidence="3" id="KW-1185">Reference proteome</keyword>
<accession>A0A552VA76</accession>
<proteinExistence type="predicted"/>
<keyword evidence="1" id="KW-0732">Signal</keyword>
<dbReference type="RefSeq" id="WP_143371611.1">
    <property type="nucleotide sequence ID" value="NZ_VJVZ01000001.1"/>
</dbReference>
<reference evidence="2 3" key="1">
    <citation type="submission" date="2019-07" db="EMBL/GenBank/DDBJ databases">
        <title>Flavobacterium sp. nov., isolated from glacier ice.</title>
        <authorList>
            <person name="Liu Q."/>
            <person name="Xin Y.-H."/>
        </authorList>
    </citation>
    <scope>NUCLEOTIDE SEQUENCE [LARGE SCALE GENOMIC DNA]</scope>
    <source>
        <strain evidence="2 3">ZT4R6</strain>
    </source>
</reference>
<feature type="signal peptide" evidence="1">
    <location>
        <begin position="1"/>
        <end position="21"/>
    </location>
</feature>
<feature type="chain" id="PRO_5021757178" evidence="1">
    <location>
        <begin position="22"/>
        <end position="190"/>
    </location>
</feature>
<dbReference type="EMBL" id="VJVZ01000001">
    <property type="protein sequence ID" value="TRW27385.1"/>
    <property type="molecule type" value="Genomic_DNA"/>
</dbReference>
<evidence type="ECO:0000313" key="2">
    <source>
        <dbReference type="EMBL" id="TRW27385.1"/>
    </source>
</evidence>
<evidence type="ECO:0000313" key="3">
    <source>
        <dbReference type="Proteomes" id="UP000320643"/>
    </source>
</evidence>
<name>A0A552VA76_9FLAO</name>
<comment type="caution">
    <text evidence="2">The sequence shown here is derived from an EMBL/GenBank/DDBJ whole genome shotgun (WGS) entry which is preliminary data.</text>
</comment>